<dbReference type="EnsemblPlants" id="Pp3c8_19110V3.1">
    <property type="protein sequence ID" value="Pp3c8_19110V3.1"/>
    <property type="gene ID" value="Pp3c8_19110"/>
</dbReference>
<feature type="compositionally biased region" description="Basic residues" evidence="1">
    <location>
        <begin position="390"/>
        <end position="400"/>
    </location>
</feature>
<gene>
    <name evidence="2" type="ORF">PHYPA_011789</name>
</gene>
<dbReference type="InParanoid" id="A0A2K1K7Z1"/>
<reference evidence="3" key="3">
    <citation type="submission" date="2020-12" db="UniProtKB">
        <authorList>
            <consortium name="EnsemblPlants"/>
        </authorList>
    </citation>
    <scope>IDENTIFICATION</scope>
</reference>
<keyword evidence="4" id="KW-1185">Reference proteome</keyword>
<name>A0A2K1K7Z1_PHYPA</name>
<proteinExistence type="predicted"/>
<feature type="compositionally biased region" description="Polar residues" evidence="1">
    <location>
        <begin position="98"/>
        <end position="120"/>
    </location>
</feature>
<sequence length="470" mass="52655">MLTAVFGEEDDAMVLKFLTEFFAKWKDREQCRCCATSDLGTAFRDCRHFVNPVSNWKLSLQERCALAHLRSASHDVRRQGLRVLLDLLFDRRRELPSSNALQRHAQSAAQRGPSHSTPASSRLAAANPTAPHSSGSNPSPHLGNRENLNLLSGLMAVMDRPLTSHPLGKPKHYIGDQTQRALQAAQMKWSEFEDMKSDRSTTPAVARPSRVLQWPQVLEWVDSGFLEALLREGTQPGEETQLIPVEDIAEACVQAVHVVSGESTHRIVTRLISQLHKFVDVFGTLRIDAAHHLDPMKAPASQIATVRLRSSFATMSRFGRLLALLLSSSASIASSFAESHGLTLILELYSLLAHKLPTNVGAFDMANFDVQDEVLPGEVYEPHFHQTKTCKSHVSHHPKPNPKPQPLWVNHHENKRKSSSKATMPLTIAAHETQQEQRAIRNPTCCKRNMTVWWQLGITNWGLWVKEMMT</sequence>
<evidence type="ECO:0000313" key="3">
    <source>
        <dbReference type="EnsemblPlants" id="Pp3c8_19110V3.1"/>
    </source>
</evidence>
<feature type="compositionally biased region" description="Polar residues" evidence="1">
    <location>
        <begin position="130"/>
        <end position="139"/>
    </location>
</feature>
<evidence type="ECO:0000256" key="1">
    <source>
        <dbReference type="SAM" id="MobiDB-lite"/>
    </source>
</evidence>
<accession>A0A2K1K7Z1</accession>
<feature type="region of interest" description="Disordered" evidence="1">
    <location>
        <begin position="98"/>
        <end position="146"/>
    </location>
</feature>
<feature type="region of interest" description="Disordered" evidence="1">
    <location>
        <begin position="390"/>
        <end position="422"/>
    </location>
</feature>
<organism evidence="2">
    <name type="scientific">Physcomitrium patens</name>
    <name type="common">Spreading-leaved earth moss</name>
    <name type="synonym">Physcomitrella patens</name>
    <dbReference type="NCBI Taxonomy" id="3218"/>
    <lineage>
        <taxon>Eukaryota</taxon>
        <taxon>Viridiplantae</taxon>
        <taxon>Streptophyta</taxon>
        <taxon>Embryophyta</taxon>
        <taxon>Bryophyta</taxon>
        <taxon>Bryophytina</taxon>
        <taxon>Bryopsida</taxon>
        <taxon>Funariidae</taxon>
        <taxon>Funariales</taxon>
        <taxon>Funariaceae</taxon>
        <taxon>Physcomitrium</taxon>
    </lineage>
</organism>
<protein>
    <submittedName>
        <fullName evidence="2 3">Uncharacterized protein</fullName>
    </submittedName>
</protein>
<evidence type="ECO:0000313" key="2">
    <source>
        <dbReference type="EMBL" id="PNR49892.1"/>
    </source>
</evidence>
<reference evidence="2 4" key="2">
    <citation type="journal article" date="2018" name="Plant J.">
        <title>The Physcomitrella patens chromosome-scale assembly reveals moss genome structure and evolution.</title>
        <authorList>
            <person name="Lang D."/>
            <person name="Ullrich K.K."/>
            <person name="Murat F."/>
            <person name="Fuchs J."/>
            <person name="Jenkins J."/>
            <person name="Haas F.B."/>
            <person name="Piednoel M."/>
            <person name="Gundlach H."/>
            <person name="Van Bel M."/>
            <person name="Meyberg R."/>
            <person name="Vives C."/>
            <person name="Morata J."/>
            <person name="Symeonidi A."/>
            <person name="Hiss M."/>
            <person name="Muchero W."/>
            <person name="Kamisugi Y."/>
            <person name="Saleh O."/>
            <person name="Blanc G."/>
            <person name="Decker E.L."/>
            <person name="van Gessel N."/>
            <person name="Grimwood J."/>
            <person name="Hayes R.D."/>
            <person name="Graham S.W."/>
            <person name="Gunter L.E."/>
            <person name="McDaniel S.F."/>
            <person name="Hoernstein S.N.W."/>
            <person name="Larsson A."/>
            <person name="Li F.W."/>
            <person name="Perroud P.F."/>
            <person name="Phillips J."/>
            <person name="Ranjan P."/>
            <person name="Rokshar D.S."/>
            <person name="Rothfels C.J."/>
            <person name="Schneider L."/>
            <person name="Shu S."/>
            <person name="Stevenson D.W."/>
            <person name="Thummler F."/>
            <person name="Tillich M."/>
            <person name="Villarreal Aguilar J.C."/>
            <person name="Widiez T."/>
            <person name="Wong G.K."/>
            <person name="Wymore A."/>
            <person name="Zhang Y."/>
            <person name="Zimmer A.D."/>
            <person name="Quatrano R.S."/>
            <person name="Mayer K.F.X."/>
            <person name="Goodstein D."/>
            <person name="Casacuberta J.M."/>
            <person name="Vandepoele K."/>
            <person name="Reski R."/>
            <person name="Cuming A.C."/>
            <person name="Tuskan G.A."/>
            <person name="Maumus F."/>
            <person name="Salse J."/>
            <person name="Schmutz J."/>
            <person name="Rensing S.A."/>
        </authorList>
    </citation>
    <scope>NUCLEOTIDE SEQUENCE [LARGE SCALE GENOMIC DNA]</scope>
    <source>
        <strain evidence="3 4">cv. Gransden 2004</strain>
    </source>
</reference>
<dbReference type="Gramene" id="Pp3c8_19110V3.1">
    <property type="protein sequence ID" value="Pp3c8_19110V3.1"/>
    <property type="gene ID" value="Pp3c8_19110"/>
</dbReference>
<dbReference type="AlphaFoldDB" id="A0A2K1K7Z1"/>
<dbReference type="EMBL" id="ABEU02000008">
    <property type="protein sequence ID" value="PNR49892.1"/>
    <property type="molecule type" value="Genomic_DNA"/>
</dbReference>
<dbReference type="Proteomes" id="UP000006727">
    <property type="component" value="Chromosome 8"/>
</dbReference>
<evidence type="ECO:0000313" key="4">
    <source>
        <dbReference type="Proteomes" id="UP000006727"/>
    </source>
</evidence>
<dbReference type="PaxDb" id="3218-PP1S122_115V6.1"/>
<reference evidence="2 4" key="1">
    <citation type="journal article" date="2008" name="Science">
        <title>The Physcomitrella genome reveals evolutionary insights into the conquest of land by plants.</title>
        <authorList>
            <person name="Rensing S."/>
            <person name="Lang D."/>
            <person name="Zimmer A."/>
            <person name="Terry A."/>
            <person name="Salamov A."/>
            <person name="Shapiro H."/>
            <person name="Nishiyama T."/>
            <person name="Perroud P.-F."/>
            <person name="Lindquist E."/>
            <person name="Kamisugi Y."/>
            <person name="Tanahashi T."/>
            <person name="Sakakibara K."/>
            <person name="Fujita T."/>
            <person name="Oishi K."/>
            <person name="Shin-I T."/>
            <person name="Kuroki Y."/>
            <person name="Toyoda A."/>
            <person name="Suzuki Y."/>
            <person name="Hashimoto A."/>
            <person name="Yamaguchi K."/>
            <person name="Sugano A."/>
            <person name="Kohara Y."/>
            <person name="Fujiyama A."/>
            <person name="Anterola A."/>
            <person name="Aoki S."/>
            <person name="Ashton N."/>
            <person name="Barbazuk W.B."/>
            <person name="Barker E."/>
            <person name="Bennetzen J."/>
            <person name="Bezanilla M."/>
            <person name="Blankenship R."/>
            <person name="Cho S.H."/>
            <person name="Dutcher S."/>
            <person name="Estelle M."/>
            <person name="Fawcett J.A."/>
            <person name="Gundlach H."/>
            <person name="Hanada K."/>
            <person name="Heyl A."/>
            <person name="Hicks K.A."/>
            <person name="Hugh J."/>
            <person name="Lohr M."/>
            <person name="Mayer K."/>
            <person name="Melkozernov A."/>
            <person name="Murata T."/>
            <person name="Nelson D."/>
            <person name="Pils B."/>
            <person name="Prigge M."/>
            <person name="Reiss B."/>
            <person name="Renner T."/>
            <person name="Rombauts S."/>
            <person name="Rushton P."/>
            <person name="Sanderfoot A."/>
            <person name="Schween G."/>
            <person name="Shiu S.-H."/>
            <person name="Stueber K."/>
            <person name="Theodoulou F.L."/>
            <person name="Tu H."/>
            <person name="Van de Peer Y."/>
            <person name="Verrier P.J."/>
            <person name="Waters E."/>
            <person name="Wood A."/>
            <person name="Yang L."/>
            <person name="Cove D."/>
            <person name="Cuming A."/>
            <person name="Hasebe M."/>
            <person name="Lucas S."/>
            <person name="Mishler D.B."/>
            <person name="Reski R."/>
            <person name="Grigoriev I."/>
            <person name="Quatrano R.S."/>
            <person name="Boore J.L."/>
        </authorList>
    </citation>
    <scope>NUCLEOTIDE SEQUENCE [LARGE SCALE GENOMIC DNA]</scope>
    <source>
        <strain evidence="3 4">cv. Gransden 2004</strain>
    </source>
</reference>